<gene>
    <name evidence="4" type="ORF">CLV63_110113</name>
</gene>
<proteinExistence type="predicted"/>
<feature type="region of interest" description="Disordered" evidence="1">
    <location>
        <begin position="176"/>
        <end position="212"/>
    </location>
</feature>
<keyword evidence="5" id="KW-1185">Reference proteome</keyword>
<evidence type="ECO:0000313" key="4">
    <source>
        <dbReference type="EMBL" id="PSK96816.1"/>
    </source>
</evidence>
<dbReference type="Pfam" id="PF01882">
    <property type="entry name" value="DUF58"/>
    <property type="match status" value="1"/>
</dbReference>
<evidence type="ECO:0000256" key="2">
    <source>
        <dbReference type="SAM" id="Phobius"/>
    </source>
</evidence>
<evidence type="ECO:0000256" key="1">
    <source>
        <dbReference type="SAM" id="MobiDB-lite"/>
    </source>
</evidence>
<evidence type="ECO:0000259" key="3">
    <source>
        <dbReference type="Pfam" id="PF01882"/>
    </source>
</evidence>
<dbReference type="InterPro" id="IPR002881">
    <property type="entry name" value="DUF58"/>
</dbReference>
<feature type="transmembrane region" description="Helical" evidence="2">
    <location>
        <begin position="20"/>
        <end position="37"/>
    </location>
</feature>
<name>A0A2P8DHX9_9ACTN</name>
<dbReference type="EMBL" id="PYGA01000010">
    <property type="protein sequence ID" value="PSK96816.1"/>
    <property type="molecule type" value="Genomic_DNA"/>
</dbReference>
<reference evidence="4 5" key="1">
    <citation type="submission" date="2018-03" db="EMBL/GenBank/DDBJ databases">
        <title>Genomic Encyclopedia of Archaeal and Bacterial Type Strains, Phase II (KMG-II): from individual species to whole genera.</title>
        <authorList>
            <person name="Goeker M."/>
        </authorList>
    </citation>
    <scope>NUCLEOTIDE SEQUENCE [LARGE SCALE GENOMIC DNA]</scope>
    <source>
        <strain evidence="4 5">DSM 45312</strain>
    </source>
</reference>
<dbReference type="OrthoDB" id="9812729at2"/>
<sequence>MAFKTRPWRSAVLRAFTLRGRVLLCVGAAFGIGAVLLGERDLLRVGVFTLLIPVLSAVAVARMPRAVSHTRDLLPARVAAGEDARVRLRLTGGTPALRAGSLLIEDSLPVVLGEVPRYTIGRLPPGASREVTYRVHAQMRGRYPIGPLRLRFLDPLGCVQLERLVGSSVALLVTPPTVALGGSSPTGDSTDSGESRTRSMASAGDDDIVPRGYRHGDDLRRVHWRSTARHGELMVRREEHQWRDHSALLLDVREPAHAGSGPGSSMETAVSSAASVALHLLSLGQELRFATNDHEVTALGGADAVLDTLAVTRPSLSTSLHTGIDLLGHTAVTGQGMIVAVLGALRAAEAEALAQARGVRERRCVAVLCPTAAWTTPAARTEARHRLTRAGWVVLEPATVDALPRLWREHVTGAARGADAARSAAVPPRTGGTVS</sequence>
<dbReference type="AlphaFoldDB" id="A0A2P8DHX9"/>
<evidence type="ECO:0000313" key="5">
    <source>
        <dbReference type="Proteomes" id="UP000240542"/>
    </source>
</evidence>
<keyword evidence="2" id="KW-0472">Membrane</keyword>
<protein>
    <submittedName>
        <fullName evidence="4">Uncharacterized protein (DUF58 family)</fullName>
    </submittedName>
</protein>
<keyword evidence="2" id="KW-0812">Transmembrane</keyword>
<feature type="compositionally biased region" description="Low complexity" evidence="1">
    <location>
        <begin position="181"/>
        <end position="192"/>
    </location>
</feature>
<dbReference type="Proteomes" id="UP000240542">
    <property type="component" value="Unassembled WGS sequence"/>
</dbReference>
<feature type="domain" description="DUF58" evidence="3">
    <location>
        <begin position="211"/>
        <end position="347"/>
    </location>
</feature>
<keyword evidence="2" id="KW-1133">Transmembrane helix</keyword>
<dbReference type="PANTHER" id="PTHR34351:SF1">
    <property type="entry name" value="SLR1927 PROTEIN"/>
    <property type="match status" value="1"/>
</dbReference>
<organism evidence="4 5">
    <name type="scientific">Murinocardiopsis flavida</name>
    <dbReference type="NCBI Taxonomy" id="645275"/>
    <lineage>
        <taxon>Bacteria</taxon>
        <taxon>Bacillati</taxon>
        <taxon>Actinomycetota</taxon>
        <taxon>Actinomycetes</taxon>
        <taxon>Streptosporangiales</taxon>
        <taxon>Nocardiopsidaceae</taxon>
        <taxon>Murinocardiopsis</taxon>
    </lineage>
</organism>
<dbReference type="PANTHER" id="PTHR34351">
    <property type="entry name" value="SLR1927 PROTEIN-RELATED"/>
    <property type="match status" value="1"/>
</dbReference>
<comment type="caution">
    <text evidence="4">The sequence shown here is derived from an EMBL/GenBank/DDBJ whole genome shotgun (WGS) entry which is preliminary data.</text>
</comment>
<feature type="transmembrane region" description="Helical" evidence="2">
    <location>
        <begin position="43"/>
        <end position="61"/>
    </location>
</feature>
<accession>A0A2P8DHX9</accession>